<keyword evidence="5" id="KW-0998">Cell outer membrane</keyword>
<feature type="domain" description="SusD-like N-terminal" evidence="7">
    <location>
        <begin position="25"/>
        <end position="220"/>
    </location>
</feature>
<evidence type="ECO:0000256" key="2">
    <source>
        <dbReference type="ARBA" id="ARBA00006275"/>
    </source>
</evidence>
<evidence type="ECO:0000259" key="7">
    <source>
        <dbReference type="Pfam" id="PF14322"/>
    </source>
</evidence>
<reference evidence="9" key="1">
    <citation type="journal article" date="2019" name="Int. J. Syst. Evol. Microbiol.">
        <title>The Global Catalogue of Microorganisms (GCM) 10K type strain sequencing project: providing services to taxonomists for standard genome sequencing and annotation.</title>
        <authorList>
            <consortium name="The Broad Institute Genomics Platform"/>
            <consortium name="The Broad Institute Genome Sequencing Center for Infectious Disease"/>
            <person name="Wu L."/>
            <person name="Ma J."/>
        </authorList>
    </citation>
    <scope>NUCLEOTIDE SEQUENCE [LARGE SCALE GENOMIC DNA]</scope>
    <source>
        <strain evidence="9">CGMCC 1.15407</strain>
    </source>
</reference>
<feature type="domain" description="RagB/SusD" evidence="6">
    <location>
        <begin position="349"/>
        <end position="485"/>
    </location>
</feature>
<keyword evidence="3" id="KW-0732">Signal</keyword>
<evidence type="ECO:0000256" key="5">
    <source>
        <dbReference type="ARBA" id="ARBA00023237"/>
    </source>
</evidence>
<dbReference type="Pfam" id="PF07980">
    <property type="entry name" value="SusD_RagB"/>
    <property type="match status" value="1"/>
</dbReference>
<accession>A0ABQ1UV88</accession>
<dbReference type="SUPFAM" id="SSF48452">
    <property type="entry name" value="TPR-like"/>
    <property type="match status" value="1"/>
</dbReference>
<evidence type="ECO:0000313" key="9">
    <source>
        <dbReference type="Proteomes" id="UP000647339"/>
    </source>
</evidence>
<gene>
    <name evidence="8" type="ORF">GCM10011339_12580</name>
</gene>
<dbReference type="Proteomes" id="UP000647339">
    <property type="component" value="Unassembled WGS sequence"/>
</dbReference>
<dbReference type="Pfam" id="PF14322">
    <property type="entry name" value="SusD-like_3"/>
    <property type="match status" value="1"/>
</dbReference>
<keyword evidence="4" id="KW-0472">Membrane</keyword>
<evidence type="ECO:0000256" key="4">
    <source>
        <dbReference type="ARBA" id="ARBA00023136"/>
    </source>
</evidence>
<dbReference type="Gene3D" id="1.25.40.390">
    <property type="match status" value="1"/>
</dbReference>
<dbReference type="EMBL" id="BMIU01000005">
    <property type="protein sequence ID" value="GGF25950.1"/>
    <property type="molecule type" value="Genomic_DNA"/>
</dbReference>
<dbReference type="InterPro" id="IPR012944">
    <property type="entry name" value="SusD_RagB_dom"/>
</dbReference>
<keyword evidence="9" id="KW-1185">Reference proteome</keyword>
<proteinExistence type="inferred from homology"/>
<name>A0ABQ1UV88_9BACT</name>
<evidence type="ECO:0000256" key="1">
    <source>
        <dbReference type="ARBA" id="ARBA00004442"/>
    </source>
</evidence>
<evidence type="ECO:0000313" key="8">
    <source>
        <dbReference type="EMBL" id="GGF25950.1"/>
    </source>
</evidence>
<protein>
    <recommendedName>
        <fullName evidence="10">RagB/SusD family nutrient uptake outer membrane protein</fullName>
    </recommendedName>
</protein>
<comment type="caution">
    <text evidence="8">The sequence shown here is derived from an EMBL/GenBank/DDBJ whole genome shotgun (WGS) entry which is preliminary data.</text>
</comment>
<dbReference type="PROSITE" id="PS51257">
    <property type="entry name" value="PROKAR_LIPOPROTEIN"/>
    <property type="match status" value="1"/>
</dbReference>
<evidence type="ECO:0008006" key="10">
    <source>
        <dbReference type="Google" id="ProtNLM"/>
    </source>
</evidence>
<comment type="subcellular location">
    <subcellularLocation>
        <location evidence="1">Cell outer membrane</location>
    </subcellularLocation>
</comment>
<dbReference type="InterPro" id="IPR033985">
    <property type="entry name" value="SusD-like_N"/>
</dbReference>
<dbReference type="InterPro" id="IPR011990">
    <property type="entry name" value="TPR-like_helical_dom_sf"/>
</dbReference>
<dbReference type="RefSeq" id="WP_137404024.1">
    <property type="nucleotide sequence ID" value="NZ_BMIU01000005.1"/>
</dbReference>
<comment type="similarity">
    <text evidence="2">Belongs to the SusD family.</text>
</comment>
<organism evidence="8 9">
    <name type="scientific">Echinicola rosea</name>
    <dbReference type="NCBI Taxonomy" id="1807691"/>
    <lineage>
        <taxon>Bacteria</taxon>
        <taxon>Pseudomonadati</taxon>
        <taxon>Bacteroidota</taxon>
        <taxon>Cytophagia</taxon>
        <taxon>Cytophagales</taxon>
        <taxon>Cyclobacteriaceae</taxon>
        <taxon>Echinicola</taxon>
    </lineage>
</organism>
<evidence type="ECO:0000259" key="6">
    <source>
        <dbReference type="Pfam" id="PF07980"/>
    </source>
</evidence>
<evidence type="ECO:0000256" key="3">
    <source>
        <dbReference type="ARBA" id="ARBA00022729"/>
    </source>
</evidence>
<dbReference type="CDD" id="cd08977">
    <property type="entry name" value="SusD"/>
    <property type="match status" value="1"/>
</dbReference>
<sequence>MKAKKIFYAFLVTICMTFMSCSDMLEEEMYSQMAPENFLVTEQGIKSVLFAAYADQSIIGNRGNFILHAEDWCTDTEWETGGGANRTASLFINYTWDPSVDLFMNMWSSQYTAIRNANIVLENVDAAEIPDEMKVLLTADARFVRALCYARLYTWFGPVPLRKSTEDELELSRPSPAEIEGFVTSELEASIAGLPDPGNEESYGRATKGAARAMLCKFYLNTKKWQECVSVADELIEMGYYELYPDFEELFKVNNERNREFIFVNTAITNGPGNEHMNGAFPINFAEDPRTGLMFQNSWRNWARQDRLLDGFFESFAANDERKNLILTEYIDLNGKLVSLLGNNNTRSFKYWPDPNGLGNSHGNDIPEVRYADILLAKAEAVNELNGPSQTAVDLINTIRERAGLEQVALADFPSKESLRRHILDERAWEFYSERKRREDLKRMDLLTKNANDRGIAVAKPIHALFPIPQAAMDSNPKLIQNEGY</sequence>